<dbReference type="RefSeq" id="WP_200466135.1">
    <property type="nucleotide sequence ID" value="NZ_JAENRR010000046.1"/>
</dbReference>
<gene>
    <name evidence="1" type="ORF">JIV24_16320</name>
</gene>
<proteinExistence type="predicted"/>
<dbReference type="Proteomes" id="UP000605676">
    <property type="component" value="Unassembled WGS sequence"/>
</dbReference>
<organism evidence="1 2">
    <name type="scientific">Carboxylicivirga marina</name>
    <dbReference type="NCBI Taxonomy" id="2800988"/>
    <lineage>
        <taxon>Bacteria</taxon>
        <taxon>Pseudomonadati</taxon>
        <taxon>Bacteroidota</taxon>
        <taxon>Bacteroidia</taxon>
        <taxon>Marinilabiliales</taxon>
        <taxon>Marinilabiliaceae</taxon>
        <taxon>Carboxylicivirga</taxon>
    </lineage>
</organism>
<protein>
    <submittedName>
        <fullName evidence="1">Uncharacterized protein</fullName>
    </submittedName>
</protein>
<comment type="caution">
    <text evidence="1">The sequence shown here is derived from an EMBL/GenBank/DDBJ whole genome shotgun (WGS) entry which is preliminary data.</text>
</comment>
<dbReference type="EMBL" id="JAENRR010000046">
    <property type="protein sequence ID" value="MBK3518914.1"/>
    <property type="molecule type" value="Genomic_DNA"/>
</dbReference>
<keyword evidence="2" id="KW-1185">Reference proteome</keyword>
<evidence type="ECO:0000313" key="1">
    <source>
        <dbReference type="EMBL" id="MBK3518914.1"/>
    </source>
</evidence>
<evidence type="ECO:0000313" key="2">
    <source>
        <dbReference type="Proteomes" id="UP000605676"/>
    </source>
</evidence>
<reference evidence="1 2" key="1">
    <citation type="submission" date="2021-01" db="EMBL/GenBank/DDBJ databases">
        <title>Carboxyliciviraga sp.nov., isolated from coastal sediments.</title>
        <authorList>
            <person name="Lu D."/>
            <person name="Zhang T."/>
        </authorList>
    </citation>
    <scope>NUCLEOTIDE SEQUENCE [LARGE SCALE GENOMIC DNA]</scope>
    <source>
        <strain evidence="1 2">N1Y132</strain>
    </source>
</reference>
<sequence length="221" mass="24949">MAFNKTSIITIKKKNKMDKKNTFVSMVIRHDEARERRVLAKALAFEQTVAKIGVITAEQFANVEDAVSMVLSGKADKLLLEKYKERIKDLIGIVDQDKLINELGLGTNQDKEAIKHLHALHNVAVDHDTALRTEGVQNAIAWWNADDAPSLQERCYEASVWRTANERQNEHLEHLQKIESAIAQAIHAGVFTANPNRKNLHRAFDADGKINRGFAYDLTKI</sequence>
<name>A0ABS1HP49_9BACT</name>
<accession>A0ABS1HP49</accession>